<name>A0A447RPJ4_KLEPN</name>
<sequence length="61" mass="6823">MDLGFARFDAGGVRLFNPPMKPKPTRWIREIRATRMTISLNLWLKKIAGTGFDLEAGSATT</sequence>
<gene>
    <name evidence="1" type="ORF">NCTC13635_02293</name>
</gene>
<evidence type="ECO:0000313" key="2">
    <source>
        <dbReference type="Proteomes" id="UP000282433"/>
    </source>
</evidence>
<proteinExistence type="predicted"/>
<dbReference type="EMBL" id="LR134162">
    <property type="protein sequence ID" value="VEB01712.1"/>
    <property type="molecule type" value="Genomic_DNA"/>
</dbReference>
<dbReference type="AlphaFoldDB" id="A0A447RPJ4"/>
<accession>A0A447RPJ4</accession>
<dbReference type="Proteomes" id="UP000282433">
    <property type="component" value="Chromosome"/>
</dbReference>
<protein>
    <submittedName>
        <fullName evidence="1">Maltoporin</fullName>
    </submittedName>
</protein>
<evidence type="ECO:0000313" key="1">
    <source>
        <dbReference type="EMBL" id="VEB01712.1"/>
    </source>
</evidence>
<reference evidence="1 2" key="1">
    <citation type="submission" date="2018-12" db="EMBL/GenBank/DDBJ databases">
        <authorList>
            <consortium name="Pathogen Informatics"/>
        </authorList>
    </citation>
    <scope>NUCLEOTIDE SEQUENCE [LARGE SCALE GENOMIC DNA]</scope>
    <source>
        <strain evidence="1 2">NCTC13635</strain>
    </source>
</reference>
<organism evidence="1 2">
    <name type="scientific">Klebsiella pneumoniae</name>
    <dbReference type="NCBI Taxonomy" id="573"/>
    <lineage>
        <taxon>Bacteria</taxon>
        <taxon>Pseudomonadati</taxon>
        <taxon>Pseudomonadota</taxon>
        <taxon>Gammaproteobacteria</taxon>
        <taxon>Enterobacterales</taxon>
        <taxon>Enterobacteriaceae</taxon>
        <taxon>Klebsiella/Raoultella group</taxon>
        <taxon>Klebsiella</taxon>
        <taxon>Klebsiella pneumoniae complex</taxon>
    </lineage>
</organism>